<dbReference type="GO" id="GO:0003723">
    <property type="term" value="F:RNA binding"/>
    <property type="evidence" value="ECO:0007669"/>
    <property type="project" value="InterPro"/>
</dbReference>
<evidence type="ECO:0000259" key="4">
    <source>
        <dbReference type="PROSITE" id="PS50984"/>
    </source>
</evidence>
<dbReference type="CDD" id="cd02576">
    <property type="entry name" value="PseudoU_synth_ScPUS7"/>
    <property type="match status" value="1"/>
</dbReference>
<dbReference type="SUPFAM" id="SSF55120">
    <property type="entry name" value="Pseudouridine synthase"/>
    <property type="match status" value="1"/>
</dbReference>
<organism evidence="5 6">
    <name type="scientific">Symbiodinium natans</name>
    <dbReference type="NCBI Taxonomy" id="878477"/>
    <lineage>
        <taxon>Eukaryota</taxon>
        <taxon>Sar</taxon>
        <taxon>Alveolata</taxon>
        <taxon>Dinophyceae</taxon>
        <taxon>Suessiales</taxon>
        <taxon>Symbiodiniaceae</taxon>
        <taxon>Symbiodinium</taxon>
    </lineage>
</organism>
<protein>
    <submittedName>
        <fullName evidence="5">PUS7 protein</fullName>
    </submittedName>
</protein>
<dbReference type="PROSITE" id="PS50984">
    <property type="entry name" value="TRUD"/>
    <property type="match status" value="1"/>
</dbReference>
<dbReference type="InterPro" id="IPR011760">
    <property type="entry name" value="PsdUridine_synth_TruD_insert"/>
</dbReference>
<evidence type="ECO:0000256" key="3">
    <source>
        <dbReference type="ARBA" id="ARBA00023235"/>
    </source>
</evidence>
<comment type="caution">
    <text evidence="5">The sequence shown here is derived from an EMBL/GenBank/DDBJ whole genome shotgun (WGS) entry which is preliminary data.</text>
</comment>
<evidence type="ECO:0000256" key="2">
    <source>
        <dbReference type="ARBA" id="ARBA00022694"/>
    </source>
</evidence>
<dbReference type="InterPro" id="IPR020119">
    <property type="entry name" value="PsdUridine_synth_TruD_CS"/>
</dbReference>
<dbReference type="Proteomes" id="UP000604046">
    <property type="component" value="Unassembled WGS sequence"/>
</dbReference>
<evidence type="ECO:0000256" key="1">
    <source>
        <dbReference type="ARBA" id="ARBA00007953"/>
    </source>
</evidence>
<name>A0A812SHJ9_9DINO</name>
<dbReference type="PIRSF" id="PIRSF037016">
    <property type="entry name" value="Pseudouridin_synth_euk_prd"/>
    <property type="match status" value="1"/>
</dbReference>
<sequence length="524" mass="58821">MQRGIAGKALQDPVGITAFLGGHKRFAGKMKTRYEDFIVKEISKEGEVVESSKEGSLPLEFRSLKASTGKHARMVLAKENRDVADAVAMLAKHLRIDARKIAFHGLKDRRAVTYQHISVPWELLNEELLASSMSSSTWDRAVHISNLTRQDTHCHLGWMLGNDFCIALRAAELHAHAVPVDPGAARAMLMSQIEEASRNLCSIGFVNYFGRQRFGPSACSPLIGKAMVCGHHEMACRHIVCSMREDAVGYFEHLFARREFKKALAETPARCAVERRVLRHLCASPDDYRGALGSIPRRQRLFFARAFASLLWNKVVSARLEAFGREVFPGDLVLIRREEGEQEERMPHNQSRYVAKGQRPDVRLPEVRTIRPGEQGDIPFSDVVLPVPGDQCVYPDHLPTQRLYAEVMQDNLFPYKLFSELEQSYLEGSYRHAIATPLSFRARCVGYVEPCSRLMVSALDHIRGRRLEPGHVLELASDSAVAEPRPDVRTGVIVNLALRAGQYATIAMREFMQGPPSNEFYSSG</sequence>
<dbReference type="PANTHER" id="PTHR13326:SF21">
    <property type="entry name" value="PSEUDOURIDYLATE SYNTHASE PUS7L"/>
    <property type="match status" value="1"/>
</dbReference>
<feature type="domain" description="TRUD" evidence="4">
    <location>
        <begin position="204"/>
        <end position="436"/>
    </location>
</feature>
<dbReference type="GO" id="GO:0009982">
    <property type="term" value="F:pseudouridine synthase activity"/>
    <property type="evidence" value="ECO:0007669"/>
    <property type="project" value="InterPro"/>
</dbReference>
<evidence type="ECO:0000313" key="6">
    <source>
        <dbReference type="Proteomes" id="UP000604046"/>
    </source>
</evidence>
<dbReference type="GO" id="GO:0001522">
    <property type="term" value="P:pseudouridine synthesis"/>
    <property type="evidence" value="ECO:0007669"/>
    <property type="project" value="InterPro"/>
</dbReference>
<dbReference type="Pfam" id="PF01142">
    <property type="entry name" value="TruD"/>
    <property type="match status" value="1"/>
</dbReference>
<gene>
    <name evidence="5" type="primary">PUS7</name>
    <name evidence="5" type="ORF">SNAT2548_LOCUS26892</name>
</gene>
<keyword evidence="2" id="KW-0819">tRNA processing</keyword>
<dbReference type="InterPro" id="IPR001656">
    <property type="entry name" value="PsdUridine_synth_TruD"/>
</dbReference>
<dbReference type="GO" id="GO:0005634">
    <property type="term" value="C:nucleus"/>
    <property type="evidence" value="ECO:0007669"/>
    <property type="project" value="TreeGrafter"/>
</dbReference>
<accession>A0A812SHJ9</accession>
<proteinExistence type="inferred from homology"/>
<dbReference type="OrthoDB" id="447290at2759"/>
<reference evidence="5" key="1">
    <citation type="submission" date="2021-02" db="EMBL/GenBank/DDBJ databases">
        <authorList>
            <person name="Dougan E. K."/>
            <person name="Rhodes N."/>
            <person name="Thang M."/>
            <person name="Chan C."/>
        </authorList>
    </citation>
    <scope>NUCLEOTIDE SEQUENCE</scope>
</reference>
<evidence type="ECO:0000313" key="5">
    <source>
        <dbReference type="EMBL" id="CAE7478810.1"/>
    </source>
</evidence>
<comment type="similarity">
    <text evidence="1">Belongs to the pseudouridine synthase TruD family.</text>
</comment>
<dbReference type="EMBL" id="CAJNDS010002446">
    <property type="protein sequence ID" value="CAE7478810.1"/>
    <property type="molecule type" value="Genomic_DNA"/>
</dbReference>
<dbReference type="PROSITE" id="PS01268">
    <property type="entry name" value="UPF0024"/>
    <property type="match status" value="1"/>
</dbReference>
<keyword evidence="3" id="KW-0413">Isomerase</keyword>
<dbReference type="InterPro" id="IPR020103">
    <property type="entry name" value="PsdUridine_synth_cat_dom_sf"/>
</dbReference>
<dbReference type="PANTHER" id="PTHR13326">
    <property type="entry name" value="TRNA PSEUDOURIDINE SYNTHASE D"/>
    <property type="match status" value="1"/>
</dbReference>
<dbReference type="AlphaFoldDB" id="A0A812SHJ9"/>
<keyword evidence="6" id="KW-1185">Reference proteome</keyword>
<dbReference type="Gene3D" id="3.30.2350.20">
    <property type="entry name" value="TruD, catalytic domain"/>
    <property type="match status" value="2"/>
</dbReference>
<dbReference type="InterPro" id="IPR042214">
    <property type="entry name" value="TruD_catalytic"/>
</dbReference>
<dbReference type="GO" id="GO:0008033">
    <property type="term" value="P:tRNA processing"/>
    <property type="evidence" value="ECO:0007669"/>
    <property type="project" value="UniProtKB-KW"/>
</dbReference>